<evidence type="ECO:0000313" key="1">
    <source>
        <dbReference type="EMBL" id="KAK6928731.1"/>
    </source>
</evidence>
<dbReference type="Proteomes" id="UP001370490">
    <property type="component" value="Unassembled WGS sequence"/>
</dbReference>
<proteinExistence type="predicted"/>
<organism evidence="1 2">
    <name type="scientific">Dillenia turbinata</name>
    <dbReference type="NCBI Taxonomy" id="194707"/>
    <lineage>
        <taxon>Eukaryota</taxon>
        <taxon>Viridiplantae</taxon>
        <taxon>Streptophyta</taxon>
        <taxon>Embryophyta</taxon>
        <taxon>Tracheophyta</taxon>
        <taxon>Spermatophyta</taxon>
        <taxon>Magnoliopsida</taxon>
        <taxon>eudicotyledons</taxon>
        <taxon>Gunneridae</taxon>
        <taxon>Pentapetalae</taxon>
        <taxon>Dilleniales</taxon>
        <taxon>Dilleniaceae</taxon>
        <taxon>Dillenia</taxon>
    </lineage>
</organism>
<sequence length="74" mass="8011">MLTVFNGIHSERNVDSLCYGIVFRGSSLSTRLRGSGTGTGNGQRSCLLSSDLRSYDVFFVDLVSCGFVEALDLI</sequence>
<reference evidence="1 2" key="1">
    <citation type="submission" date="2023-12" db="EMBL/GenBank/DDBJ databases">
        <title>A high-quality genome assembly for Dillenia turbinata (Dilleniales).</title>
        <authorList>
            <person name="Chanderbali A."/>
        </authorList>
    </citation>
    <scope>NUCLEOTIDE SEQUENCE [LARGE SCALE GENOMIC DNA]</scope>
    <source>
        <strain evidence="1">LSX21</strain>
        <tissue evidence="1">Leaf</tissue>
    </source>
</reference>
<protein>
    <submittedName>
        <fullName evidence="1">Uncharacterized protein</fullName>
    </submittedName>
</protein>
<comment type="caution">
    <text evidence="1">The sequence shown here is derived from an EMBL/GenBank/DDBJ whole genome shotgun (WGS) entry which is preliminary data.</text>
</comment>
<name>A0AAN8VEZ9_9MAGN</name>
<evidence type="ECO:0000313" key="2">
    <source>
        <dbReference type="Proteomes" id="UP001370490"/>
    </source>
</evidence>
<dbReference type="EMBL" id="JBAMMX010000013">
    <property type="protein sequence ID" value="KAK6928731.1"/>
    <property type="molecule type" value="Genomic_DNA"/>
</dbReference>
<keyword evidence="2" id="KW-1185">Reference proteome</keyword>
<gene>
    <name evidence="1" type="ORF">RJ641_004936</name>
</gene>
<accession>A0AAN8VEZ9</accession>
<dbReference type="AlphaFoldDB" id="A0AAN8VEZ9"/>